<evidence type="ECO:0000256" key="3">
    <source>
        <dbReference type="ARBA" id="ARBA00004824"/>
    </source>
</evidence>
<evidence type="ECO:0000256" key="8">
    <source>
        <dbReference type="ARBA" id="ARBA00022605"/>
    </source>
</evidence>
<dbReference type="Gene3D" id="3.20.10.10">
    <property type="entry name" value="D-amino Acid Aminotransferase, subunit A, domain 2"/>
    <property type="match status" value="1"/>
</dbReference>
<evidence type="ECO:0000256" key="12">
    <source>
        <dbReference type="ARBA" id="ARBA00048212"/>
    </source>
</evidence>
<comment type="cofactor">
    <cofactor evidence="1 17">
        <name>pyridoxal 5'-phosphate</name>
        <dbReference type="ChEBI" id="CHEBI:597326"/>
    </cofactor>
</comment>
<evidence type="ECO:0000256" key="11">
    <source>
        <dbReference type="ARBA" id="ARBA00023304"/>
    </source>
</evidence>
<reference evidence="20" key="1">
    <citation type="submission" date="2009-01" db="EMBL/GenBank/DDBJ databases">
        <title>Complete sequence of Anaeromyxobacter dehalogenans 2CP-1.</title>
        <authorList>
            <consortium name="US DOE Joint Genome Institute"/>
            <person name="Lucas S."/>
            <person name="Copeland A."/>
            <person name="Lapidus A."/>
            <person name="Glavina del Rio T."/>
            <person name="Dalin E."/>
            <person name="Tice H."/>
            <person name="Bruce D."/>
            <person name="Goodwin L."/>
            <person name="Pitluck S."/>
            <person name="Saunders E."/>
            <person name="Brettin T."/>
            <person name="Detter J.C."/>
            <person name="Han C."/>
            <person name="Larimer F."/>
            <person name="Land M."/>
            <person name="Hauser L."/>
            <person name="Kyrpides N."/>
            <person name="Ovchinnikova G."/>
            <person name="Beliaev A.S."/>
            <person name="Richardson P."/>
        </authorList>
    </citation>
    <scope>NUCLEOTIDE SEQUENCE</scope>
    <source>
        <strain evidence="20">2CP-1</strain>
    </source>
</reference>
<dbReference type="EMBL" id="CP001359">
    <property type="protein sequence ID" value="ACL66907.1"/>
    <property type="molecule type" value="Genomic_DNA"/>
</dbReference>
<comment type="pathway">
    <text evidence="5">Amino-acid biosynthesis; L-leucine biosynthesis; L-leucine from 3-methyl-2-oxobutanoate: step 4/4.</text>
</comment>
<keyword evidence="7 18" id="KW-0032">Aminotransferase</keyword>
<evidence type="ECO:0000256" key="2">
    <source>
        <dbReference type="ARBA" id="ARBA00003109"/>
    </source>
</evidence>
<comment type="catalytic activity">
    <reaction evidence="13 18">
        <text>L-isoleucine + 2-oxoglutarate = (S)-3-methyl-2-oxopentanoate + L-glutamate</text>
        <dbReference type="Rhea" id="RHEA:24801"/>
        <dbReference type="ChEBI" id="CHEBI:16810"/>
        <dbReference type="ChEBI" id="CHEBI:29985"/>
        <dbReference type="ChEBI" id="CHEBI:35146"/>
        <dbReference type="ChEBI" id="CHEBI:58045"/>
        <dbReference type="EC" id="2.6.1.42"/>
    </reaction>
</comment>
<sequence>MGIPVERTRSPKPHPADADLGFGRHFTDHLFRIDWSEGKGWHAPRVEPYRPLSIDPAASVLHYGQAIFEGLKAFRHRDGGMRLFRPEANLARLAASARRLSMPAPEPGIVLEGIRALLRTDAGWLPESPGTALYVRPVMFATEAFLGVRPSKTYTLLVIVSPVGAYFSGGAHALRIWVERARARAAQGGIGASKAAANYVASLLAGEEAKAHGYDQVLWLDAARHADLEEIGTMNVFAKLGATVVTPALEGTILAGITRDCVITLLRDWNVPVEERRVSLAELERAHAAGALEELFGTGTAAVVAPIGELAWDGRQLVLPAPGPQSVGERLRAAVHAVQRGEAPDPHGWLEPV</sequence>
<evidence type="ECO:0000256" key="4">
    <source>
        <dbReference type="ARBA" id="ARBA00004931"/>
    </source>
</evidence>
<dbReference type="UniPathway" id="UPA00049">
    <property type="reaction ID" value="UER00062"/>
</dbReference>
<evidence type="ECO:0000256" key="18">
    <source>
        <dbReference type="RuleBase" id="RU004517"/>
    </source>
</evidence>
<dbReference type="NCBIfam" id="TIGR01123">
    <property type="entry name" value="ilvE_II"/>
    <property type="match status" value="1"/>
</dbReference>
<dbReference type="PIRSF" id="PIRSF006468">
    <property type="entry name" value="BCAT1"/>
    <property type="match status" value="1"/>
</dbReference>
<evidence type="ECO:0000256" key="6">
    <source>
        <dbReference type="ARBA" id="ARBA00009320"/>
    </source>
</evidence>
<name>B8J612_ANAD2</name>
<evidence type="ECO:0000256" key="17">
    <source>
        <dbReference type="RuleBase" id="RU004516"/>
    </source>
</evidence>
<dbReference type="InterPro" id="IPR018300">
    <property type="entry name" value="Aminotrans_IV_CS"/>
</dbReference>
<dbReference type="CDD" id="cd01557">
    <property type="entry name" value="BCAT_beta_family"/>
    <property type="match status" value="1"/>
</dbReference>
<dbReference type="GO" id="GO:0052655">
    <property type="term" value="F:L-valine-2-oxoglutarate transaminase activity"/>
    <property type="evidence" value="ECO:0007669"/>
    <property type="project" value="RHEA"/>
</dbReference>
<dbReference type="GO" id="GO:0009097">
    <property type="term" value="P:isoleucine biosynthetic process"/>
    <property type="evidence" value="ECO:0007669"/>
    <property type="project" value="UniProtKB-UniPathway"/>
</dbReference>
<keyword evidence="21" id="KW-1185">Reference proteome</keyword>
<evidence type="ECO:0000313" key="20">
    <source>
        <dbReference type="EMBL" id="ACL66907.1"/>
    </source>
</evidence>
<comment type="function">
    <text evidence="2">Acts on leucine, isoleucine and valine.</text>
</comment>
<dbReference type="UniPathway" id="UPA00048">
    <property type="reaction ID" value="UER00073"/>
</dbReference>
<protein>
    <recommendedName>
        <fullName evidence="18">Branched-chain-amino-acid aminotransferase</fullName>
        <ecNumber evidence="18">2.6.1.42</ecNumber>
    </recommendedName>
</protein>
<evidence type="ECO:0000313" key="21">
    <source>
        <dbReference type="Proteomes" id="UP000007089"/>
    </source>
</evidence>
<dbReference type="NCBIfam" id="NF009897">
    <property type="entry name" value="PRK13357.1"/>
    <property type="match status" value="1"/>
</dbReference>
<feature type="compositionally biased region" description="Basic and acidic residues" evidence="19">
    <location>
        <begin position="1"/>
        <end position="17"/>
    </location>
</feature>
<dbReference type="GO" id="GO:0009098">
    <property type="term" value="P:L-leucine biosynthetic process"/>
    <property type="evidence" value="ECO:0007669"/>
    <property type="project" value="UniProtKB-UniPathway"/>
</dbReference>
<dbReference type="PANTHER" id="PTHR11825">
    <property type="entry name" value="SUBGROUP IIII AMINOTRANSFERASE"/>
    <property type="match status" value="1"/>
</dbReference>
<dbReference type="Gene3D" id="3.30.470.10">
    <property type="match status" value="1"/>
</dbReference>
<dbReference type="Proteomes" id="UP000007089">
    <property type="component" value="Chromosome"/>
</dbReference>
<dbReference type="InterPro" id="IPR043132">
    <property type="entry name" value="BCAT-like_C"/>
</dbReference>
<dbReference type="PROSITE" id="PS00770">
    <property type="entry name" value="AA_TRANSFER_CLASS_4"/>
    <property type="match status" value="1"/>
</dbReference>
<gene>
    <name evidence="20" type="ordered locus">A2cp1_3577</name>
</gene>
<keyword evidence="11 18" id="KW-0100">Branched-chain amino acid biosynthesis</keyword>
<dbReference type="HOGENOM" id="CLU_031922_0_2_7"/>
<evidence type="ECO:0000256" key="1">
    <source>
        <dbReference type="ARBA" id="ARBA00001933"/>
    </source>
</evidence>
<dbReference type="KEGG" id="acp:A2cp1_3577"/>
<dbReference type="InterPro" id="IPR005786">
    <property type="entry name" value="B_amino_transII"/>
</dbReference>
<evidence type="ECO:0000256" key="19">
    <source>
        <dbReference type="SAM" id="MobiDB-lite"/>
    </source>
</evidence>
<evidence type="ECO:0000256" key="7">
    <source>
        <dbReference type="ARBA" id="ARBA00022576"/>
    </source>
</evidence>
<dbReference type="InterPro" id="IPR036038">
    <property type="entry name" value="Aminotransferase-like"/>
</dbReference>
<dbReference type="RefSeq" id="WP_015934690.1">
    <property type="nucleotide sequence ID" value="NC_011891.1"/>
</dbReference>
<dbReference type="GO" id="GO:0009099">
    <property type="term" value="P:L-valine biosynthetic process"/>
    <property type="evidence" value="ECO:0007669"/>
    <property type="project" value="UniProtKB-UniPathway"/>
</dbReference>
<comment type="similarity">
    <text evidence="6 16">Belongs to the class-IV pyridoxal-phosphate-dependent aminotransferase family.</text>
</comment>
<dbReference type="UniPathway" id="UPA00047">
    <property type="reaction ID" value="UER00058"/>
</dbReference>
<evidence type="ECO:0000256" key="10">
    <source>
        <dbReference type="ARBA" id="ARBA00022898"/>
    </source>
</evidence>
<organism evidence="20 21">
    <name type="scientific">Anaeromyxobacter dehalogenans (strain ATCC BAA-258 / DSM 21875 / 2CP-1)</name>
    <dbReference type="NCBI Taxonomy" id="455488"/>
    <lineage>
        <taxon>Bacteria</taxon>
        <taxon>Pseudomonadati</taxon>
        <taxon>Myxococcota</taxon>
        <taxon>Myxococcia</taxon>
        <taxon>Myxococcales</taxon>
        <taxon>Cystobacterineae</taxon>
        <taxon>Anaeromyxobacteraceae</taxon>
        <taxon>Anaeromyxobacter</taxon>
    </lineage>
</organism>
<evidence type="ECO:0000256" key="13">
    <source>
        <dbReference type="ARBA" id="ARBA00048798"/>
    </source>
</evidence>
<comment type="catalytic activity">
    <reaction evidence="14 18">
        <text>L-leucine + 2-oxoglutarate = 4-methyl-2-oxopentanoate + L-glutamate</text>
        <dbReference type="Rhea" id="RHEA:18321"/>
        <dbReference type="ChEBI" id="CHEBI:16810"/>
        <dbReference type="ChEBI" id="CHEBI:17865"/>
        <dbReference type="ChEBI" id="CHEBI:29985"/>
        <dbReference type="ChEBI" id="CHEBI:57427"/>
        <dbReference type="EC" id="2.6.1.42"/>
    </reaction>
</comment>
<comment type="pathway">
    <text evidence="4">Amino-acid biosynthesis; L-valine biosynthesis; L-valine from pyruvate: step 4/4.</text>
</comment>
<dbReference type="AlphaFoldDB" id="B8J612"/>
<dbReference type="Pfam" id="PF01063">
    <property type="entry name" value="Aminotran_4"/>
    <property type="match status" value="1"/>
</dbReference>
<evidence type="ECO:0000256" key="9">
    <source>
        <dbReference type="ARBA" id="ARBA00022679"/>
    </source>
</evidence>
<evidence type="ECO:0000256" key="14">
    <source>
        <dbReference type="ARBA" id="ARBA00049229"/>
    </source>
</evidence>
<feature type="region of interest" description="Disordered" evidence="19">
    <location>
        <begin position="1"/>
        <end position="20"/>
    </location>
</feature>
<dbReference type="InterPro" id="IPR043131">
    <property type="entry name" value="BCAT-like_N"/>
</dbReference>
<feature type="modified residue" description="N6-(pyridoxal phosphate)lysine" evidence="15">
    <location>
        <position position="194"/>
    </location>
</feature>
<dbReference type="GO" id="GO:0052654">
    <property type="term" value="F:L-leucine-2-oxoglutarate transaminase activity"/>
    <property type="evidence" value="ECO:0007669"/>
    <property type="project" value="RHEA"/>
</dbReference>
<keyword evidence="9 18" id="KW-0808">Transferase</keyword>
<dbReference type="InterPro" id="IPR033939">
    <property type="entry name" value="BCAT_family"/>
</dbReference>
<dbReference type="PANTHER" id="PTHR11825:SF44">
    <property type="entry name" value="BRANCHED-CHAIN-AMINO-ACID AMINOTRANSFERASE"/>
    <property type="match status" value="1"/>
</dbReference>
<keyword evidence="8 18" id="KW-0028">Amino-acid biosynthesis</keyword>
<evidence type="ECO:0000256" key="15">
    <source>
        <dbReference type="PIRSR" id="PIRSR006468-1"/>
    </source>
</evidence>
<proteinExistence type="inferred from homology"/>
<evidence type="ECO:0000256" key="16">
    <source>
        <dbReference type="RuleBase" id="RU004106"/>
    </source>
</evidence>
<keyword evidence="10 17" id="KW-0663">Pyridoxal phosphate</keyword>
<evidence type="ECO:0000256" key="5">
    <source>
        <dbReference type="ARBA" id="ARBA00005072"/>
    </source>
</evidence>
<dbReference type="InterPro" id="IPR001544">
    <property type="entry name" value="Aminotrans_IV"/>
</dbReference>
<comment type="catalytic activity">
    <reaction evidence="12 18">
        <text>L-valine + 2-oxoglutarate = 3-methyl-2-oxobutanoate + L-glutamate</text>
        <dbReference type="Rhea" id="RHEA:24813"/>
        <dbReference type="ChEBI" id="CHEBI:11851"/>
        <dbReference type="ChEBI" id="CHEBI:16810"/>
        <dbReference type="ChEBI" id="CHEBI:29985"/>
        <dbReference type="ChEBI" id="CHEBI:57762"/>
        <dbReference type="EC" id="2.6.1.42"/>
    </reaction>
</comment>
<dbReference type="GO" id="GO:0052656">
    <property type="term" value="F:L-isoleucine-2-oxoglutarate transaminase activity"/>
    <property type="evidence" value="ECO:0007669"/>
    <property type="project" value="RHEA"/>
</dbReference>
<accession>B8J612</accession>
<comment type="pathway">
    <text evidence="3">Amino-acid biosynthesis; L-isoleucine biosynthesis; L-isoleucine from 2-oxobutanoate: step 4/4.</text>
</comment>
<dbReference type="SUPFAM" id="SSF56752">
    <property type="entry name" value="D-aminoacid aminotransferase-like PLP-dependent enzymes"/>
    <property type="match status" value="1"/>
</dbReference>
<dbReference type="EC" id="2.6.1.42" evidence="18"/>